<reference evidence="2" key="1">
    <citation type="submission" date="2019-08" db="EMBL/GenBank/DDBJ databases">
        <authorList>
            <person name="Kucharzyk K."/>
            <person name="Murdoch R.W."/>
            <person name="Higgins S."/>
            <person name="Loffler F."/>
        </authorList>
    </citation>
    <scope>NUCLEOTIDE SEQUENCE</scope>
</reference>
<proteinExistence type="predicted"/>
<feature type="transmembrane region" description="Helical" evidence="1">
    <location>
        <begin position="85"/>
        <end position="107"/>
    </location>
</feature>
<sequence>MIDKLLHYMFFCHRLPERSFFIKGKQFPICARCTGILLGYFIGIFLLVIGYPNNIFMELAFFIPLLIDGLGQYKGMWISTNPRRFATGILAGIATILLAKSVASLGYSHGKAVRKLISS</sequence>
<comment type="caution">
    <text evidence="2">The sequence shown here is derived from an EMBL/GenBank/DDBJ whole genome shotgun (WGS) entry which is preliminary data.</text>
</comment>
<dbReference type="AlphaFoldDB" id="A0A644ZTF4"/>
<keyword evidence="1" id="KW-1133">Transmembrane helix</keyword>
<dbReference type="EMBL" id="VSSQ01009150">
    <property type="protein sequence ID" value="MPM40854.1"/>
    <property type="molecule type" value="Genomic_DNA"/>
</dbReference>
<evidence type="ECO:0008006" key="3">
    <source>
        <dbReference type="Google" id="ProtNLM"/>
    </source>
</evidence>
<evidence type="ECO:0000256" key="1">
    <source>
        <dbReference type="SAM" id="Phobius"/>
    </source>
</evidence>
<dbReference type="Pfam" id="PF09858">
    <property type="entry name" value="DUF2085"/>
    <property type="match status" value="1"/>
</dbReference>
<keyword evidence="1" id="KW-0472">Membrane</keyword>
<dbReference type="InterPro" id="IPR019206">
    <property type="entry name" value="DUF2085_TM"/>
</dbReference>
<protein>
    <recommendedName>
        <fullName evidence="3">DUF2085 domain-containing protein</fullName>
    </recommendedName>
</protein>
<evidence type="ECO:0000313" key="2">
    <source>
        <dbReference type="EMBL" id="MPM40854.1"/>
    </source>
</evidence>
<keyword evidence="1" id="KW-0812">Transmembrane</keyword>
<gene>
    <name evidence="2" type="ORF">SDC9_87502</name>
</gene>
<name>A0A644ZTF4_9ZZZZ</name>
<accession>A0A644ZTF4</accession>
<organism evidence="2">
    <name type="scientific">bioreactor metagenome</name>
    <dbReference type="NCBI Taxonomy" id="1076179"/>
    <lineage>
        <taxon>unclassified sequences</taxon>
        <taxon>metagenomes</taxon>
        <taxon>ecological metagenomes</taxon>
    </lineage>
</organism>
<feature type="transmembrane region" description="Helical" evidence="1">
    <location>
        <begin position="29"/>
        <end position="49"/>
    </location>
</feature>